<accession>A0AA88P9B6</accession>
<name>A0AA88P9B6_TACVA</name>
<sequence length="819" mass="91450">MHVLSPLLRNRSTEGDEDAAREAPDSTKALMLTDGLIDTVDRIVFSDLSNMSVLVLSNNIISNITGNAFQNLTVLRTLSLDHNLISSPSLDRLTFSWLHNLETLHLGHNALEELNGSWFQKTKSLKTLLLEGNLLTSLNSSTFSSSDLRSLETLDLSDNLITYVGRDTFRNLPRLSSLDLSRNRLQNVPDAFSYLSRLSMLNLDLNRWNCSCELKELTQFLNSYIQSPLKVLCNGKKMACANSDNPNVVQTVLELTEANCMPADRTITAGVNAKSSITSQRYIRDVAIAVVFSCLSGVLVTLAIFAVVQRKLGRRFKPMQGAKGAEEQSSQTWDFSEGSKVMSYAFHNSNYRGHPPCDKEDTSSDSRPDTMGNHFICQNCRNTFHHRTNSRGIQPNSEEEWSTYMSSDQWKDTDVCPSRIKDEDVRAQRHNVKGIGGLNADYRRQPVSRQDMSTMGMHQIALGRQISIAQRQTFTPNEQLNTKMPLFKQQHGGYGTLPIHHYHQTYADDNISRNKEEGILPRSSKVIVYKDILNFNQSEVDQQGGNQARVQRSVTFDLSMERALFVSRKEGPYKISKTKMSKTLGEKCKPSPGKVSAKRKKRSTHSRHSQIPKARSQGSIKLKVKLNLSPLRRSQVHPKSGSSHDVKEVKKTSKNLKKDKSQKIVVKKNSKGGERKETSKKAKITNKLQCDESSTSPGETQGLEKNPEESCSLMQTSTLLAESIKPLGTENSTDPQVPTLDLSLAVSTPEDARSLQKELQMPNDGVDISNDSVAPMSSTVSVVQEYLSSGDGSSKRKLRLIVPEKTSSRPQTALEKKIR</sequence>
<dbReference type="AlphaFoldDB" id="A0AA88P9B6"/>
<feature type="transmembrane region" description="Helical" evidence="4">
    <location>
        <begin position="286"/>
        <end position="308"/>
    </location>
</feature>
<dbReference type="SMART" id="SM00369">
    <property type="entry name" value="LRR_TYP"/>
    <property type="match status" value="6"/>
</dbReference>
<evidence type="ECO:0000313" key="5">
    <source>
        <dbReference type="EMBL" id="KAK2868224.1"/>
    </source>
</evidence>
<feature type="compositionally biased region" description="Basic and acidic residues" evidence="3">
    <location>
        <begin position="671"/>
        <end position="680"/>
    </location>
</feature>
<dbReference type="Gene3D" id="3.80.10.10">
    <property type="entry name" value="Ribonuclease Inhibitor"/>
    <property type="match status" value="2"/>
</dbReference>
<keyword evidence="4" id="KW-0472">Membrane</keyword>
<dbReference type="EMBL" id="JAVHJS010000001">
    <property type="protein sequence ID" value="KAK2868224.1"/>
    <property type="molecule type" value="Genomic_DNA"/>
</dbReference>
<feature type="region of interest" description="Disordered" evidence="3">
    <location>
        <begin position="786"/>
        <end position="819"/>
    </location>
</feature>
<dbReference type="InterPro" id="IPR032675">
    <property type="entry name" value="LRR_dom_sf"/>
</dbReference>
<keyword evidence="2" id="KW-0677">Repeat</keyword>
<dbReference type="PROSITE" id="PS51450">
    <property type="entry name" value="LRR"/>
    <property type="match status" value="4"/>
</dbReference>
<comment type="caution">
    <text evidence="5">The sequence shown here is derived from an EMBL/GenBank/DDBJ whole genome shotgun (WGS) entry which is preliminary data.</text>
</comment>
<keyword evidence="1" id="KW-0433">Leucine-rich repeat</keyword>
<evidence type="ECO:0008006" key="7">
    <source>
        <dbReference type="Google" id="ProtNLM"/>
    </source>
</evidence>
<dbReference type="SUPFAM" id="SSF52058">
    <property type="entry name" value="L domain-like"/>
    <property type="match status" value="1"/>
</dbReference>
<dbReference type="InterPro" id="IPR001611">
    <property type="entry name" value="Leu-rich_rpt"/>
</dbReference>
<gene>
    <name evidence="5" type="ORF">Q7C36_000095</name>
</gene>
<evidence type="ECO:0000256" key="3">
    <source>
        <dbReference type="SAM" id="MobiDB-lite"/>
    </source>
</evidence>
<feature type="compositionally biased region" description="Basic and acidic residues" evidence="3">
    <location>
        <begin position="642"/>
        <end position="662"/>
    </location>
</feature>
<dbReference type="Proteomes" id="UP001187315">
    <property type="component" value="Unassembled WGS sequence"/>
</dbReference>
<reference evidence="5" key="1">
    <citation type="submission" date="2023-08" db="EMBL/GenBank/DDBJ databases">
        <title>Pelteobagrus vachellii genome.</title>
        <authorList>
            <person name="Liu H."/>
        </authorList>
    </citation>
    <scope>NUCLEOTIDE SEQUENCE</scope>
    <source>
        <strain evidence="5">PRFRI_2022a</strain>
        <tissue evidence="5">Muscle</tissue>
    </source>
</reference>
<keyword evidence="4" id="KW-1133">Transmembrane helix</keyword>
<dbReference type="Pfam" id="PF13855">
    <property type="entry name" value="LRR_8"/>
    <property type="match status" value="3"/>
</dbReference>
<evidence type="ECO:0000256" key="2">
    <source>
        <dbReference type="ARBA" id="ARBA00022737"/>
    </source>
</evidence>
<evidence type="ECO:0000256" key="1">
    <source>
        <dbReference type="ARBA" id="ARBA00022614"/>
    </source>
</evidence>
<dbReference type="InterPro" id="IPR003591">
    <property type="entry name" value="Leu-rich_rpt_typical-subtyp"/>
</dbReference>
<dbReference type="PANTHER" id="PTHR24366">
    <property type="entry name" value="IG(IMMUNOGLOBULIN) AND LRR(LEUCINE RICH REPEAT) DOMAINS"/>
    <property type="match status" value="1"/>
</dbReference>
<keyword evidence="6" id="KW-1185">Reference proteome</keyword>
<feature type="compositionally biased region" description="Basic and acidic residues" evidence="3">
    <location>
        <begin position="11"/>
        <end position="23"/>
    </location>
</feature>
<proteinExistence type="predicted"/>
<protein>
    <recommendedName>
        <fullName evidence="7">Leucine-rich repeat-containing protein 53</fullName>
    </recommendedName>
</protein>
<feature type="compositionally biased region" description="Polar residues" evidence="3">
    <location>
        <begin position="686"/>
        <end position="699"/>
    </location>
</feature>
<evidence type="ECO:0000313" key="6">
    <source>
        <dbReference type="Proteomes" id="UP001187315"/>
    </source>
</evidence>
<feature type="region of interest" description="Disordered" evidence="3">
    <location>
        <begin position="1"/>
        <end position="23"/>
    </location>
</feature>
<organism evidence="5 6">
    <name type="scientific">Tachysurus vachellii</name>
    <name type="common">Darkbarbel catfish</name>
    <name type="synonym">Pelteobagrus vachellii</name>
    <dbReference type="NCBI Taxonomy" id="175792"/>
    <lineage>
        <taxon>Eukaryota</taxon>
        <taxon>Metazoa</taxon>
        <taxon>Chordata</taxon>
        <taxon>Craniata</taxon>
        <taxon>Vertebrata</taxon>
        <taxon>Euteleostomi</taxon>
        <taxon>Actinopterygii</taxon>
        <taxon>Neopterygii</taxon>
        <taxon>Teleostei</taxon>
        <taxon>Ostariophysi</taxon>
        <taxon>Siluriformes</taxon>
        <taxon>Bagridae</taxon>
        <taxon>Tachysurus</taxon>
    </lineage>
</organism>
<feature type="region of interest" description="Disordered" evidence="3">
    <location>
        <begin position="581"/>
        <end position="712"/>
    </location>
</feature>
<dbReference type="PANTHER" id="PTHR24366:SF96">
    <property type="entry name" value="LEUCINE RICH REPEAT CONTAINING 53"/>
    <property type="match status" value="1"/>
</dbReference>
<evidence type="ECO:0000256" key="4">
    <source>
        <dbReference type="SAM" id="Phobius"/>
    </source>
</evidence>
<keyword evidence="4" id="KW-0812">Transmembrane</keyword>
<feature type="compositionally biased region" description="Basic residues" evidence="3">
    <location>
        <begin position="596"/>
        <end position="610"/>
    </location>
</feature>